<dbReference type="InterPro" id="IPR050983">
    <property type="entry name" value="GST_Omega/HSP26"/>
</dbReference>
<dbReference type="PROSITE" id="PS50404">
    <property type="entry name" value="GST_NTER"/>
    <property type="match status" value="1"/>
</dbReference>
<dbReference type="OrthoDB" id="9794721at2"/>
<comment type="caution">
    <text evidence="3">The sequence shown here is derived from an EMBL/GenBank/DDBJ whole genome shotgun (WGS) entry which is preliminary data.</text>
</comment>
<reference evidence="3 4" key="1">
    <citation type="submission" date="2019-07" db="EMBL/GenBank/DDBJ databases">
        <title>Whole genome shotgun sequence of Reyranella soli NBRC 108950.</title>
        <authorList>
            <person name="Hosoyama A."/>
            <person name="Uohara A."/>
            <person name="Ohji S."/>
            <person name="Ichikawa N."/>
        </authorList>
    </citation>
    <scope>NUCLEOTIDE SEQUENCE [LARGE SCALE GENOMIC DNA]</scope>
    <source>
        <strain evidence="3 4">NBRC 108950</strain>
    </source>
</reference>
<dbReference type="InterPro" id="IPR004045">
    <property type="entry name" value="Glutathione_S-Trfase_N"/>
</dbReference>
<dbReference type="SFLD" id="SFLDS00019">
    <property type="entry name" value="Glutathione_Transferase_(cytos"/>
    <property type="match status" value="1"/>
</dbReference>
<dbReference type="SFLD" id="SFLDG00358">
    <property type="entry name" value="Main_(cytGST)"/>
    <property type="match status" value="1"/>
</dbReference>
<sequence>MNAILLYEHPLSPYAQKVRILLREKGLAFEARRPSRLGRSADNPELADLNPRLEVPALVHEGQTIFDSTVILEYLEERFPSPPMMPASPAARARVRMIEEVCDTHWEAINWGLGEVRFFRRGGEALGPRLREAAVEQVGHMYRWLEGLLGSSPWLNGEQFGWGDLSALPFATMSSMFGIDPPTGSAVAGWLQRGRQRPSVSQTVDEALATIPAMEGVADAVKAGAFRRQFRDHRLEWMIRSGGLQIVIDGLADGDIRFTDTARFADRRS</sequence>
<evidence type="ECO:0000259" key="1">
    <source>
        <dbReference type="PROSITE" id="PS50404"/>
    </source>
</evidence>
<dbReference type="InterPro" id="IPR036282">
    <property type="entry name" value="Glutathione-S-Trfase_C_sf"/>
</dbReference>
<dbReference type="Gene3D" id="1.20.1050.10">
    <property type="match status" value="1"/>
</dbReference>
<dbReference type="PROSITE" id="PS51354">
    <property type="entry name" value="GLUTAREDOXIN_2"/>
    <property type="match status" value="1"/>
</dbReference>
<dbReference type="SUPFAM" id="SSF52833">
    <property type="entry name" value="Thioredoxin-like"/>
    <property type="match status" value="1"/>
</dbReference>
<dbReference type="InterPro" id="IPR040079">
    <property type="entry name" value="Glutathione_S-Trfase"/>
</dbReference>
<dbReference type="PANTHER" id="PTHR43968">
    <property type="match status" value="1"/>
</dbReference>
<feature type="domain" description="GST N-terminal" evidence="1">
    <location>
        <begin position="2"/>
        <end position="83"/>
    </location>
</feature>
<dbReference type="CDD" id="cd00299">
    <property type="entry name" value="GST_C_family"/>
    <property type="match status" value="1"/>
</dbReference>
<keyword evidence="4" id="KW-1185">Reference proteome</keyword>
<dbReference type="PROSITE" id="PS50405">
    <property type="entry name" value="GST_CTER"/>
    <property type="match status" value="1"/>
</dbReference>
<dbReference type="InterPro" id="IPR010987">
    <property type="entry name" value="Glutathione-S-Trfase_C-like"/>
</dbReference>
<name>A0A512NPK5_9HYPH</name>
<gene>
    <name evidence="3" type="primary">sspA</name>
    <name evidence="3" type="ORF">RSO01_80180</name>
</gene>
<dbReference type="GO" id="GO:0005737">
    <property type="term" value="C:cytoplasm"/>
    <property type="evidence" value="ECO:0007669"/>
    <property type="project" value="TreeGrafter"/>
</dbReference>
<dbReference type="RefSeq" id="WP_147156181.1">
    <property type="nucleotide sequence ID" value="NZ_BKAJ01000186.1"/>
</dbReference>
<evidence type="ECO:0000259" key="2">
    <source>
        <dbReference type="PROSITE" id="PS50405"/>
    </source>
</evidence>
<dbReference type="Gene3D" id="3.40.30.10">
    <property type="entry name" value="Glutaredoxin"/>
    <property type="match status" value="1"/>
</dbReference>
<dbReference type="SUPFAM" id="SSF47616">
    <property type="entry name" value="GST C-terminal domain-like"/>
    <property type="match status" value="1"/>
</dbReference>
<accession>A0A512NPK5</accession>
<organism evidence="3 4">
    <name type="scientific">Reyranella soli</name>
    <dbReference type="NCBI Taxonomy" id="1230389"/>
    <lineage>
        <taxon>Bacteria</taxon>
        <taxon>Pseudomonadati</taxon>
        <taxon>Pseudomonadota</taxon>
        <taxon>Alphaproteobacteria</taxon>
        <taxon>Hyphomicrobiales</taxon>
        <taxon>Reyranellaceae</taxon>
        <taxon>Reyranella</taxon>
    </lineage>
</organism>
<proteinExistence type="predicted"/>
<dbReference type="CDD" id="cd00570">
    <property type="entry name" value="GST_N_family"/>
    <property type="match status" value="1"/>
</dbReference>
<protein>
    <submittedName>
        <fullName evidence="3">Stringent starvation protein A</fullName>
    </submittedName>
</protein>
<dbReference type="Pfam" id="PF13410">
    <property type="entry name" value="GST_C_2"/>
    <property type="match status" value="1"/>
</dbReference>
<dbReference type="EMBL" id="BKAJ01000186">
    <property type="protein sequence ID" value="GEP60852.1"/>
    <property type="molecule type" value="Genomic_DNA"/>
</dbReference>
<dbReference type="InterPro" id="IPR036249">
    <property type="entry name" value="Thioredoxin-like_sf"/>
</dbReference>
<dbReference type="PANTHER" id="PTHR43968:SF6">
    <property type="entry name" value="GLUTATHIONE S-TRANSFERASE OMEGA"/>
    <property type="match status" value="1"/>
</dbReference>
<feature type="domain" description="GST C-terminal" evidence="2">
    <location>
        <begin position="88"/>
        <end position="230"/>
    </location>
</feature>
<evidence type="ECO:0000313" key="3">
    <source>
        <dbReference type="EMBL" id="GEP60852.1"/>
    </source>
</evidence>
<dbReference type="AlphaFoldDB" id="A0A512NPK5"/>
<evidence type="ECO:0000313" key="4">
    <source>
        <dbReference type="Proteomes" id="UP000321058"/>
    </source>
</evidence>
<dbReference type="Proteomes" id="UP000321058">
    <property type="component" value="Unassembled WGS sequence"/>
</dbReference>
<dbReference type="Pfam" id="PF13417">
    <property type="entry name" value="GST_N_3"/>
    <property type="match status" value="1"/>
</dbReference>